<evidence type="ECO:0000313" key="1">
    <source>
        <dbReference type="EMBL" id="BAC87449.1"/>
    </source>
</evidence>
<dbReference type="AlphaFoldDB" id="Q6ZR66"/>
<sequence length="205" mass="21517">MREPLIPPCKAASLSEQEQVRGECGMMTAQGILGPRGKSKLPVLPDPRLICRYMCSCREIPGVISTPVPHSAGPQVTRFHSPSPPHISELSQTLHAPFQGSWPRPCHALSGPRAMVPNQLHPGTPCPAHVPHSCTMPAGTCPLFTGAPAAAEAGLNPGPALRAPTSCSSSTWPKPFMTVCLLPTSSMLTSPGTGGCIRARILEPA</sequence>
<proteinExistence type="evidence at transcript level"/>
<name>Q6ZR66_HUMAN</name>
<accession>Q6ZR66</accession>
<dbReference type="PhylomeDB" id="Q6ZR66"/>
<organism evidence="1">
    <name type="scientific">Homo sapiens</name>
    <name type="common">Human</name>
    <dbReference type="NCBI Taxonomy" id="9606"/>
    <lineage>
        <taxon>Eukaryota</taxon>
        <taxon>Metazoa</taxon>
        <taxon>Chordata</taxon>
        <taxon>Craniata</taxon>
        <taxon>Vertebrata</taxon>
        <taxon>Euteleostomi</taxon>
        <taxon>Mammalia</taxon>
        <taxon>Eutheria</taxon>
        <taxon>Euarchontoglires</taxon>
        <taxon>Primates</taxon>
        <taxon>Haplorrhini</taxon>
        <taxon>Catarrhini</taxon>
        <taxon>Hominidae</taxon>
        <taxon>Homo</taxon>
    </lineage>
</organism>
<protein>
    <submittedName>
        <fullName evidence="1">cDNA FLJ46600 fis, clone THYMU3047144</fullName>
    </submittedName>
</protein>
<reference evidence="1" key="1">
    <citation type="submission" date="2003-07" db="EMBL/GenBank/DDBJ databases">
        <title>NEDO human cDNA sequencing project.</title>
        <authorList>
            <person name="Ninomiya K."/>
            <person name="Wagatsuma M."/>
            <person name="Kanda K."/>
            <person name="Kondo H."/>
            <person name="Yokoi T."/>
            <person name="Kodaira H."/>
            <person name="Furuya T."/>
            <person name="Takahashi M."/>
            <person name="Kikkawa E."/>
            <person name="Omura Y."/>
            <person name="Abe K."/>
            <person name="Kamihara K."/>
            <person name="Katsuta N."/>
            <person name="Sato K."/>
            <person name="Tanikawa M."/>
            <person name="Yamazaki M."/>
            <person name="Sugiyama T."/>
            <person name="Irie R."/>
            <person name="Otsuki T."/>
            <person name="Sato H."/>
            <person name="Ota T."/>
            <person name="Wakamatsu A."/>
            <person name="Ishii S."/>
            <person name="Yamamoto J."/>
            <person name="Isono Y."/>
            <person name="Kawai-Hio Y."/>
            <person name="Saito K."/>
            <person name="Nishikawa T."/>
            <person name="Kimura K."/>
            <person name="Yamashita H."/>
            <person name="Matsuo K."/>
            <person name="Nakamura Y."/>
            <person name="Sekine M."/>
            <person name="Kikuchi H."/>
            <person name="Murakawa K."/>
            <person name="Kanehori K."/>
            <person name="Takahashi-Fujii A."/>
            <person name="Oshima A."/>
            <person name="Sugiyama A."/>
            <person name="Kawakami B."/>
            <person name="Suzuki Y."/>
            <person name="Sugano S."/>
            <person name="Nagahari K."/>
            <person name="Masuho Y."/>
            <person name="Nagai K."/>
            <person name="Isogai T."/>
        </authorList>
    </citation>
    <scope>NUCLEOTIDE SEQUENCE</scope>
    <source>
        <tissue evidence="1">Thymus</tissue>
    </source>
</reference>
<dbReference type="EMBL" id="AK128457">
    <property type="protein sequence ID" value="BAC87449.1"/>
    <property type="molecule type" value="mRNA"/>
</dbReference>